<reference evidence="3 4" key="1">
    <citation type="journal article" date="2023" name="bioRxiv">
        <title>An intranuclear bacterial parasite of deep-sea mussels expresses apoptosis inhibitors acquired from its host.</title>
        <authorList>
            <person name="Gonzalez Porras M.A."/>
            <person name="Assie A."/>
            <person name="Tietjen M."/>
            <person name="Violette M."/>
            <person name="Kleiner M."/>
            <person name="Gruber-Vodicka H."/>
            <person name="Dubilier N."/>
            <person name="Leisch N."/>
        </authorList>
    </citation>
    <scope>NUCLEOTIDE SEQUENCE [LARGE SCALE GENOMIC DNA]</scope>
    <source>
        <strain evidence="3">IAP13</strain>
    </source>
</reference>
<sequence length="324" mass="37336">MKFLLCFPIVMTISFAFSQEMHLHSDSFDKNTDIIVPYKLGITSDTKDTQIPCIQGKHYDVCDDAATANTYRVFSFEKHSTDNVNDYNAYIRKLSRNNSYLSSWANAPTSESTRSELKNINTLLADYHQNNSIAINFCLGHKHKCYSLASELSNSHELVSYINKKIPDLNCWRAYIANDINLSSYTSCVKHASIILDEINTVQSAYQKEDPRSFSIHIALDMNEPKSLAMLETHNDSCHIKHITTYPYSQLYSTRAYQVQGSEQALLHSIIRMFQDEGIIKHVTLTNHSCKDENLRDKGWMPSNTEMPEDRRRKKRPSFCCFRK</sequence>
<evidence type="ECO:0000256" key="2">
    <source>
        <dbReference type="SAM" id="SignalP"/>
    </source>
</evidence>
<feature type="chain" id="PRO_5041648077" evidence="2">
    <location>
        <begin position="19"/>
        <end position="324"/>
    </location>
</feature>
<proteinExistence type="predicted"/>
<protein>
    <submittedName>
        <fullName evidence="3">Uncharacterized protein</fullName>
    </submittedName>
</protein>
<keyword evidence="4" id="KW-1185">Reference proteome</keyword>
<accession>A0AA90STD0</accession>
<dbReference type="EMBL" id="JASXSV010000015">
    <property type="protein sequence ID" value="MDP0589500.1"/>
    <property type="molecule type" value="Genomic_DNA"/>
</dbReference>
<evidence type="ECO:0000313" key="3">
    <source>
        <dbReference type="EMBL" id="MDP0589500.1"/>
    </source>
</evidence>
<dbReference type="Proteomes" id="UP001178148">
    <property type="component" value="Unassembled WGS sequence"/>
</dbReference>
<name>A0AA90STD0_9GAMM</name>
<gene>
    <name evidence="3" type="ORF">QS748_10060</name>
</gene>
<dbReference type="AlphaFoldDB" id="A0AA90STD0"/>
<evidence type="ECO:0000313" key="4">
    <source>
        <dbReference type="Proteomes" id="UP001178148"/>
    </source>
</evidence>
<evidence type="ECO:0000256" key="1">
    <source>
        <dbReference type="SAM" id="MobiDB-lite"/>
    </source>
</evidence>
<feature type="signal peptide" evidence="2">
    <location>
        <begin position="1"/>
        <end position="18"/>
    </location>
</feature>
<organism evidence="3 4">
    <name type="scientific">Candidatus Endonucleibacter bathymodioli</name>
    <dbReference type="NCBI Taxonomy" id="539814"/>
    <lineage>
        <taxon>Bacteria</taxon>
        <taxon>Pseudomonadati</taxon>
        <taxon>Pseudomonadota</taxon>
        <taxon>Gammaproteobacteria</taxon>
        <taxon>Oceanospirillales</taxon>
        <taxon>Endozoicomonadaceae</taxon>
        <taxon>Candidatus Endonucleibacter</taxon>
    </lineage>
</organism>
<comment type="caution">
    <text evidence="3">The sequence shown here is derived from an EMBL/GenBank/DDBJ whole genome shotgun (WGS) entry which is preliminary data.</text>
</comment>
<feature type="region of interest" description="Disordered" evidence="1">
    <location>
        <begin position="296"/>
        <end position="317"/>
    </location>
</feature>
<keyword evidence="2" id="KW-0732">Signal</keyword>